<dbReference type="EMBL" id="CP000301">
    <property type="protein sequence ID" value="ABD88494.1"/>
    <property type="molecule type" value="Genomic_DNA"/>
</dbReference>
<gene>
    <name evidence="2" type="ordered locus">RPC_2949</name>
</gene>
<organism evidence="2">
    <name type="scientific">Rhodopseudomonas palustris (strain BisB18)</name>
    <dbReference type="NCBI Taxonomy" id="316056"/>
    <lineage>
        <taxon>Bacteria</taxon>
        <taxon>Pseudomonadati</taxon>
        <taxon>Pseudomonadota</taxon>
        <taxon>Alphaproteobacteria</taxon>
        <taxon>Hyphomicrobiales</taxon>
        <taxon>Nitrobacteraceae</taxon>
        <taxon>Rhodopseudomonas</taxon>
    </lineage>
</organism>
<sequence>MTQAPRILLAVHSIRLRAYLRRLEQSALRVRSWACGRGAAITKRLTRLTPIGTKREAPSRLSRSATHPSRAYLKRKKGGVDCSAPPFPENE</sequence>
<dbReference type="KEGG" id="rpc:RPC_2949"/>
<evidence type="ECO:0000313" key="2">
    <source>
        <dbReference type="EMBL" id="ABD88494.1"/>
    </source>
</evidence>
<proteinExistence type="predicted"/>
<dbReference type="HOGENOM" id="CLU_2424965_0_0_5"/>
<reference evidence="2" key="1">
    <citation type="submission" date="2006-03" db="EMBL/GenBank/DDBJ databases">
        <title>Complete sequence of Rhodopseudomonas palustris BisB18.</title>
        <authorList>
            <consortium name="US DOE Joint Genome Institute"/>
            <person name="Copeland A."/>
            <person name="Lucas S."/>
            <person name="Lapidus A."/>
            <person name="Barry K."/>
            <person name="Detter J.C."/>
            <person name="Glavina del Rio T."/>
            <person name="Hammon N."/>
            <person name="Israni S."/>
            <person name="Dalin E."/>
            <person name="Tice H."/>
            <person name="Pitluck S."/>
            <person name="Chain P."/>
            <person name="Malfatti S."/>
            <person name="Shin M."/>
            <person name="Vergez L."/>
            <person name="Schmutz J."/>
            <person name="Larimer F."/>
            <person name="Land M."/>
            <person name="Hauser L."/>
            <person name="Pelletier D.A."/>
            <person name="Kyrpides N."/>
            <person name="Anderson I."/>
            <person name="Oda Y."/>
            <person name="Harwood C.S."/>
            <person name="Richardson P."/>
        </authorList>
    </citation>
    <scope>NUCLEOTIDE SEQUENCE [LARGE SCALE GENOMIC DNA]</scope>
    <source>
        <strain evidence="2">BisB18</strain>
    </source>
</reference>
<evidence type="ECO:0000256" key="1">
    <source>
        <dbReference type="SAM" id="MobiDB-lite"/>
    </source>
</evidence>
<name>Q213E2_RHOPB</name>
<dbReference type="AlphaFoldDB" id="Q213E2"/>
<accession>Q213E2</accession>
<feature type="region of interest" description="Disordered" evidence="1">
    <location>
        <begin position="52"/>
        <end position="91"/>
    </location>
</feature>
<protein>
    <submittedName>
        <fullName evidence="2">Uncharacterized protein</fullName>
    </submittedName>
</protein>